<accession>A0ABN2MZN9</accession>
<gene>
    <name evidence="1" type="ORF">GCM10009750_35240</name>
</gene>
<reference evidence="1 2" key="1">
    <citation type="journal article" date="2019" name="Int. J. Syst. Evol. Microbiol.">
        <title>The Global Catalogue of Microorganisms (GCM) 10K type strain sequencing project: providing services to taxonomists for standard genome sequencing and annotation.</title>
        <authorList>
            <consortium name="The Broad Institute Genomics Platform"/>
            <consortium name="The Broad Institute Genome Sequencing Center for Infectious Disease"/>
            <person name="Wu L."/>
            <person name="Ma J."/>
        </authorList>
    </citation>
    <scope>NUCLEOTIDE SEQUENCE [LARGE SCALE GENOMIC DNA]</scope>
    <source>
        <strain evidence="1 2">JCM 14323</strain>
    </source>
</reference>
<dbReference type="RefSeq" id="WP_157428447.1">
    <property type="nucleotide sequence ID" value="NZ_BAAANK010000012.1"/>
</dbReference>
<protein>
    <recommendedName>
        <fullName evidence="3">DUF222 domain-containing protein</fullName>
    </recommendedName>
</protein>
<sequence>MLDAATERFVDQATALPPESLAEAYDRTLDLRSQGGKEASGLAVPSASQNSQLDRRIRAALLPRASTLDGHLIGLHSDAIAAVGIAARAVLRRAKLADEAYDVLVEPFRGLGVPIPERAETID</sequence>
<name>A0ABN2MZN9_9MICO</name>
<evidence type="ECO:0000313" key="1">
    <source>
        <dbReference type="EMBL" id="GAA1845898.1"/>
    </source>
</evidence>
<evidence type="ECO:0008006" key="3">
    <source>
        <dbReference type="Google" id="ProtNLM"/>
    </source>
</evidence>
<comment type="caution">
    <text evidence="1">The sequence shown here is derived from an EMBL/GenBank/DDBJ whole genome shotgun (WGS) entry which is preliminary data.</text>
</comment>
<dbReference type="Proteomes" id="UP001501746">
    <property type="component" value="Unassembled WGS sequence"/>
</dbReference>
<proteinExistence type="predicted"/>
<evidence type="ECO:0000313" key="2">
    <source>
        <dbReference type="Proteomes" id="UP001501746"/>
    </source>
</evidence>
<keyword evidence="2" id="KW-1185">Reference proteome</keyword>
<organism evidence="1 2">
    <name type="scientific">Agromyces salentinus</name>
    <dbReference type="NCBI Taxonomy" id="269421"/>
    <lineage>
        <taxon>Bacteria</taxon>
        <taxon>Bacillati</taxon>
        <taxon>Actinomycetota</taxon>
        <taxon>Actinomycetes</taxon>
        <taxon>Micrococcales</taxon>
        <taxon>Microbacteriaceae</taxon>
        <taxon>Agromyces</taxon>
    </lineage>
</organism>
<dbReference type="EMBL" id="BAAANK010000012">
    <property type="protein sequence ID" value="GAA1845898.1"/>
    <property type="molecule type" value="Genomic_DNA"/>
</dbReference>